<keyword evidence="1" id="KW-0472">Membrane</keyword>
<comment type="caution">
    <text evidence="2">The sequence shown here is derived from an EMBL/GenBank/DDBJ whole genome shotgun (WGS) entry which is preliminary data.</text>
</comment>
<accession>T1CBP3</accession>
<dbReference type="PANTHER" id="PTHR32063:SF11">
    <property type="entry name" value="CATION OR DRUG EFFLUX SYSTEM PROTEIN"/>
    <property type="match status" value="1"/>
</dbReference>
<evidence type="ECO:0000256" key="1">
    <source>
        <dbReference type="SAM" id="Phobius"/>
    </source>
</evidence>
<keyword evidence="1" id="KW-1133">Transmembrane helix</keyword>
<feature type="non-terminal residue" evidence="2">
    <location>
        <position position="1"/>
    </location>
</feature>
<dbReference type="SUPFAM" id="SSF82866">
    <property type="entry name" value="Multidrug efflux transporter AcrB transmembrane domain"/>
    <property type="match status" value="1"/>
</dbReference>
<dbReference type="PRINTS" id="PR00702">
    <property type="entry name" value="ACRIFLAVINRP"/>
</dbReference>
<protein>
    <submittedName>
        <fullName evidence="2">Acriflavin resistance protein</fullName>
    </submittedName>
</protein>
<dbReference type="AlphaFoldDB" id="T1CBP3"/>
<organism evidence="2">
    <name type="scientific">mine drainage metagenome</name>
    <dbReference type="NCBI Taxonomy" id="410659"/>
    <lineage>
        <taxon>unclassified sequences</taxon>
        <taxon>metagenomes</taxon>
        <taxon>ecological metagenomes</taxon>
    </lineage>
</organism>
<dbReference type="EMBL" id="AUZX01001574">
    <property type="protein sequence ID" value="EQD78748.1"/>
    <property type="molecule type" value="Genomic_DNA"/>
</dbReference>
<dbReference type="Gene3D" id="1.20.1640.10">
    <property type="entry name" value="Multidrug efflux transporter AcrB transmembrane domain"/>
    <property type="match status" value="2"/>
</dbReference>
<gene>
    <name evidence="2" type="ORF">B1A_02103</name>
</gene>
<dbReference type="PANTHER" id="PTHR32063">
    <property type="match status" value="1"/>
</dbReference>
<proteinExistence type="predicted"/>
<keyword evidence="1" id="KW-0812">Transmembrane</keyword>
<name>T1CBP3_9ZZZZ</name>
<dbReference type="Pfam" id="PF00873">
    <property type="entry name" value="ACR_tran"/>
    <property type="match status" value="1"/>
</dbReference>
<feature type="transmembrane region" description="Helical" evidence="1">
    <location>
        <begin position="92"/>
        <end position="111"/>
    </location>
</feature>
<dbReference type="GO" id="GO:0005886">
    <property type="term" value="C:plasma membrane"/>
    <property type="evidence" value="ECO:0007669"/>
    <property type="project" value="TreeGrafter"/>
</dbReference>
<dbReference type="InterPro" id="IPR001036">
    <property type="entry name" value="Acrflvin-R"/>
</dbReference>
<feature type="transmembrane region" description="Helical" evidence="1">
    <location>
        <begin position="31"/>
        <end position="54"/>
    </location>
</feature>
<sequence length="126" mass="14117">ATSAVLGAVFVPVAFLPGITGQLYRQFALTIAISVGLSAFNSLTLTPALSAWLLRYSGPSEFFLFRRFNAVFEWARNAYSHLIRRMIEARRFALGLFLGGIVMTWALFVRVPQTFLPVEDQGYFFA</sequence>
<dbReference type="GO" id="GO:0042910">
    <property type="term" value="F:xenobiotic transmembrane transporter activity"/>
    <property type="evidence" value="ECO:0007669"/>
    <property type="project" value="TreeGrafter"/>
</dbReference>
<evidence type="ECO:0000313" key="2">
    <source>
        <dbReference type="EMBL" id="EQD78748.1"/>
    </source>
</evidence>
<reference evidence="2" key="1">
    <citation type="submission" date="2013-08" db="EMBL/GenBank/DDBJ databases">
        <authorList>
            <person name="Mendez C."/>
            <person name="Richter M."/>
            <person name="Ferrer M."/>
            <person name="Sanchez J."/>
        </authorList>
    </citation>
    <scope>NUCLEOTIDE SEQUENCE</scope>
</reference>
<reference evidence="2" key="2">
    <citation type="journal article" date="2014" name="ISME J.">
        <title>Microbial stratification in low pH oxic and suboxic macroscopic growths along an acid mine drainage.</title>
        <authorList>
            <person name="Mendez-Garcia C."/>
            <person name="Mesa V."/>
            <person name="Sprenger R.R."/>
            <person name="Richter M."/>
            <person name="Diez M.S."/>
            <person name="Solano J."/>
            <person name="Bargiela R."/>
            <person name="Golyshina O.V."/>
            <person name="Manteca A."/>
            <person name="Ramos J.L."/>
            <person name="Gallego J.R."/>
            <person name="Llorente I."/>
            <person name="Martins Dos Santos V.A."/>
            <person name="Jensen O.N."/>
            <person name="Pelaez A.I."/>
            <person name="Sanchez J."/>
            <person name="Ferrer M."/>
        </authorList>
    </citation>
    <scope>NUCLEOTIDE SEQUENCE</scope>
</reference>